<keyword evidence="2" id="KW-1185">Reference proteome</keyword>
<dbReference type="OrthoDB" id="295031at2759"/>
<reference evidence="1" key="1">
    <citation type="submission" date="2021-01" db="EMBL/GenBank/DDBJ databases">
        <authorList>
            <consortium name="Genoscope - CEA"/>
            <person name="William W."/>
        </authorList>
    </citation>
    <scope>NUCLEOTIDE SEQUENCE</scope>
</reference>
<gene>
    <name evidence="1" type="ORF">PSON_ATCC_30995.1.T0210337</name>
</gene>
<comment type="caution">
    <text evidence="1">The sequence shown here is derived from an EMBL/GenBank/DDBJ whole genome shotgun (WGS) entry which is preliminary data.</text>
</comment>
<dbReference type="AlphaFoldDB" id="A0A8S1LJC8"/>
<dbReference type="Proteomes" id="UP000692954">
    <property type="component" value="Unassembled WGS sequence"/>
</dbReference>
<accession>A0A8S1LJC8</accession>
<evidence type="ECO:0000313" key="2">
    <source>
        <dbReference type="Proteomes" id="UP000692954"/>
    </source>
</evidence>
<protein>
    <submittedName>
        <fullName evidence="1">Uncharacterized protein</fullName>
    </submittedName>
</protein>
<dbReference type="EMBL" id="CAJJDN010000021">
    <property type="protein sequence ID" value="CAD8066445.1"/>
    <property type="molecule type" value="Genomic_DNA"/>
</dbReference>
<evidence type="ECO:0000313" key="1">
    <source>
        <dbReference type="EMBL" id="CAD8066445.1"/>
    </source>
</evidence>
<organism evidence="1 2">
    <name type="scientific">Paramecium sonneborni</name>
    <dbReference type="NCBI Taxonomy" id="65129"/>
    <lineage>
        <taxon>Eukaryota</taxon>
        <taxon>Sar</taxon>
        <taxon>Alveolata</taxon>
        <taxon>Ciliophora</taxon>
        <taxon>Intramacronucleata</taxon>
        <taxon>Oligohymenophorea</taxon>
        <taxon>Peniculida</taxon>
        <taxon>Parameciidae</taxon>
        <taxon>Paramecium</taxon>
    </lineage>
</organism>
<proteinExistence type="predicted"/>
<sequence length="451" mass="53674">MRSRFLPTGDKIIVPDIKNTQEYGKLFDEEIFQSKIRAQREYEMKLQEYLDQVKVVDDFIFKILDIISSSLQNSKTPDPSLLTDLKKLRLSLKFDDHYKESIEPLNEALLWIKASQHLFSVINQINLLRNIICAPLSQDYIRRMKNFSEDFELLLKEHKSIEVKSPFSFKQQKQPYLESAQLFDELLLRTLKAMKHIQQYSTYSMQIAAYYTEFQHHINGSIKVNQEYMELIHNLVLFYQNESSQFIPLQKALEGIPNNLIFHEQLANVKNLLQNYKKQLNLEDFKELDQIFQKYLKQQQPIFSLEQLRIDLFFILNDEEDFITVMKSFKRVCSQSNVDLDSYDDLLKELINFTSIKRDNKIAQLEDNFIIISFVQNDKKDWQQFLKLCITKLGVFLKDAEKQQVENPQHYLNDFKHTANQLRPQKNTYSNTNLLQLYDKIIELFEANLKK</sequence>
<name>A0A8S1LJC8_9CILI</name>